<dbReference type="InterPro" id="IPR014917">
    <property type="entry name" value="DUF1800"/>
</dbReference>
<protein>
    <submittedName>
        <fullName evidence="1">DUF1800 domain-containing protein</fullName>
    </submittedName>
</protein>
<name>A0ABP7IUY1_9ACTN</name>
<dbReference type="EMBL" id="BAABAH010000012">
    <property type="protein sequence ID" value="GAA3827606.1"/>
    <property type="molecule type" value="Genomic_DNA"/>
</dbReference>
<evidence type="ECO:0000313" key="2">
    <source>
        <dbReference type="Proteomes" id="UP001501821"/>
    </source>
</evidence>
<proteinExistence type="predicted"/>
<dbReference type="Pfam" id="PF08811">
    <property type="entry name" value="DUF1800"/>
    <property type="match status" value="1"/>
</dbReference>
<comment type="caution">
    <text evidence="1">The sequence shown here is derived from an EMBL/GenBank/DDBJ whole genome shotgun (WGS) entry which is preliminary data.</text>
</comment>
<reference evidence="2" key="1">
    <citation type="journal article" date="2019" name="Int. J. Syst. Evol. Microbiol.">
        <title>The Global Catalogue of Microorganisms (GCM) 10K type strain sequencing project: providing services to taxonomists for standard genome sequencing and annotation.</title>
        <authorList>
            <consortium name="The Broad Institute Genomics Platform"/>
            <consortium name="The Broad Institute Genome Sequencing Center for Infectious Disease"/>
            <person name="Wu L."/>
            <person name="Ma J."/>
        </authorList>
    </citation>
    <scope>NUCLEOTIDE SEQUENCE [LARGE SCALE GENOMIC DNA]</scope>
    <source>
        <strain evidence="2">JCM 16953</strain>
    </source>
</reference>
<organism evidence="1 2">
    <name type="scientific">Nocardioides panacisoli</name>
    <dbReference type="NCBI Taxonomy" id="627624"/>
    <lineage>
        <taxon>Bacteria</taxon>
        <taxon>Bacillati</taxon>
        <taxon>Actinomycetota</taxon>
        <taxon>Actinomycetes</taxon>
        <taxon>Propionibacteriales</taxon>
        <taxon>Nocardioidaceae</taxon>
        <taxon>Nocardioides</taxon>
    </lineage>
</organism>
<keyword evidence="2" id="KW-1185">Reference proteome</keyword>
<gene>
    <name evidence="1" type="ORF">GCM10022242_31150</name>
</gene>
<sequence length="485" mass="53696">MLTYAGRSSAGLGAADRHLVKRFSWGLTPDLVAQVRQAGGGRAWFEKQLSPARVADAPGAEIDDWFPTVAADAKQVFDDDQSEVRGAWEVATDLSRWTIARRIASNRQLLEVMVDFWSNLLNVSLFHEDSIFWRTDYDRVIRANALTSFEKLLQGAITHPAMGLFLDNAFSSKDSPNENLGRELLELHTVGVDAGYTEDMVKASARMLTGYRVDVYYPKFQAFYDTRRHDTQPVTVLGFHHENSDPDGRPATLAYLSYLAKHPATAERLARRLCSKFVSDQPSDDLVQTVATAYTTHGTAIAPTLRALVGHPEFAAAAGRKVRTPTEDYIASVRALGVQMLRPVKDESFANAMYWQLSELGEAPYEWPAPNGYPAVDAAWASAGRVLTSFTTHRSLAARWWPVDEVRFPTYASLLPPMPATLGQVVNTVALRTMGEKPTPAVRAGIAQLLGIPLSTPLTRKQALGYWTIRGILTSLLDSPLHMHR</sequence>
<accession>A0ABP7IUY1</accession>
<evidence type="ECO:0000313" key="1">
    <source>
        <dbReference type="EMBL" id="GAA3827606.1"/>
    </source>
</evidence>
<dbReference type="Proteomes" id="UP001501821">
    <property type="component" value="Unassembled WGS sequence"/>
</dbReference>